<dbReference type="InterPro" id="IPR051310">
    <property type="entry name" value="MCP_chemotaxis"/>
</dbReference>
<keyword evidence="4" id="KW-0175">Coiled coil</keyword>
<dbReference type="PROSITE" id="PS50885">
    <property type="entry name" value="HAMP"/>
    <property type="match status" value="1"/>
</dbReference>
<dbReference type="RefSeq" id="WP_380094675.1">
    <property type="nucleotide sequence ID" value="NZ_JBHRYD010000001.1"/>
</dbReference>
<dbReference type="InterPro" id="IPR003660">
    <property type="entry name" value="HAMP_dom"/>
</dbReference>
<sequence>MRLTIKTKLAAVFTTVVALSGVGMFLGIQGLGTLNASMSETINGPITRAFALSALDSGMTGLVSDMRGLVASSDDAEIARLAEEATANYMTLHSSAEALAGQFTRADLNEQMQDFITRMDAYWETALRVIDLAQRNGDTRAFEITTSIGSASITAIEESLTTLRAAVKDRVNNGDPSAFQAYDTVSTLFLDVADVFRQHRNILLAADNPAKQDEWHNDFLVGIERMTPQVEMLSRQVAPSEIGLASTVRADFATMVDAMNQGNAIGLARTDLVATQLITDEMEPLQEEALAIIKAVVDTNSALAQQAVADSASLYETSRAWLIALLVGSVLVAAIAATWIVTSISRALSSAVRLADEVAGGNLSATAEIRSNDEVGDLIKALNAMTQKLREVVAEVTAATRNVAAGSQEMSATAEQLSQGATEQASSTEEASASMEEMAATIKQSADNASQTEKIARQSAADAIASGEAVENAVSAMQTIAEKIMVVQEIARQTDLLALNAAVEAARAGEHGRGFAVVASEVRKLAERSQAAAAEISTLSGTTVKAAQSAGEMLSKLVPDIQRTAELVEEISAGSREQNAGAAQINTAIQQLDKVTQQNTSAAEEMSATSEELASQAEQLQSAISYFRIEAGAMPALDGAASRRPARDGLKDAILAGAPHMAGAAKTRAQRPAASRAASGGFDLDLGDGTDELDGEFTRRGAA</sequence>
<feature type="compositionally biased region" description="Low complexity" evidence="5">
    <location>
        <begin position="421"/>
        <end position="441"/>
    </location>
</feature>
<dbReference type="CDD" id="cd06225">
    <property type="entry name" value="HAMP"/>
    <property type="match status" value="1"/>
</dbReference>
<feature type="transmembrane region" description="Helical" evidence="6">
    <location>
        <begin position="320"/>
        <end position="341"/>
    </location>
</feature>
<reference evidence="10" key="1">
    <citation type="journal article" date="2019" name="Int. J. Syst. Evol. Microbiol.">
        <title>The Global Catalogue of Microorganisms (GCM) 10K type strain sequencing project: providing services to taxonomists for standard genome sequencing and annotation.</title>
        <authorList>
            <consortium name="The Broad Institute Genomics Platform"/>
            <consortium name="The Broad Institute Genome Sequencing Center for Infectious Disease"/>
            <person name="Wu L."/>
            <person name="Ma J."/>
        </authorList>
    </citation>
    <scope>NUCLEOTIDE SEQUENCE [LARGE SCALE GENOMIC DNA]</scope>
    <source>
        <strain evidence="10">KCTC 42281</strain>
    </source>
</reference>
<evidence type="ECO:0000256" key="6">
    <source>
        <dbReference type="SAM" id="Phobius"/>
    </source>
</evidence>
<keyword evidence="6" id="KW-0472">Membrane</keyword>
<dbReference type="Pfam" id="PF00672">
    <property type="entry name" value="HAMP"/>
    <property type="match status" value="1"/>
</dbReference>
<keyword evidence="6" id="KW-1133">Transmembrane helix</keyword>
<dbReference type="EMBL" id="JBHRYD010000001">
    <property type="protein sequence ID" value="MFC3703691.1"/>
    <property type="molecule type" value="Genomic_DNA"/>
</dbReference>
<feature type="region of interest" description="Disordered" evidence="5">
    <location>
        <begin position="662"/>
        <end position="703"/>
    </location>
</feature>
<feature type="domain" description="HAMP" evidence="8">
    <location>
        <begin position="342"/>
        <end position="394"/>
    </location>
</feature>
<feature type="compositionally biased region" description="Acidic residues" evidence="5">
    <location>
        <begin position="685"/>
        <end position="695"/>
    </location>
</feature>
<evidence type="ECO:0000259" key="7">
    <source>
        <dbReference type="PROSITE" id="PS50111"/>
    </source>
</evidence>
<evidence type="ECO:0000256" key="1">
    <source>
        <dbReference type="ARBA" id="ARBA00022500"/>
    </source>
</evidence>
<dbReference type="PRINTS" id="PR00260">
    <property type="entry name" value="CHEMTRNSDUCR"/>
</dbReference>
<dbReference type="InterPro" id="IPR004090">
    <property type="entry name" value="Chemotax_Me-accpt_rcpt"/>
</dbReference>
<feature type="compositionally biased region" description="Low complexity" evidence="5">
    <location>
        <begin position="670"/>
        <end position="684"/>
    </location>
</feature>
<feature type="coiled-coil region" evidence="4">
    <location>
        <begin position="585"/>
        <end position="623"/>
    </location>
</feature>
<feature type="compositionally biased region" description="Polar residues" evidence="5">
    <location>
        <begin position="442"/>
        <end position="453"/>
    </location>
</feature>
<dbReference type="Gene3D" id="1.10.287.950">
    <property type="entry name" value="Methyl-accepting chemotaxis protein"/>
    <property type="match status" value="1"/>
</dbReference>
<dbReference type="Proteomes" id="UP001595613">
    <property type="component" value="Unassembled WGS sequence"/>
</dbReference>
<comment type="caution">
    <text evidence="9">The sequence shown here is derived from an EMBL/GenBank/DDBJ whole genome shotgun (WGS) entry which is preliminary data.</text>
</comment>
<keyword evidence="10" id="KW-1185">Reference proteome</keyword>
<dbReference type="Pfam" id="PF12729">
    <property type="entry name" value="4HB_MCP_1"/>
    <property type="match status" value="1"/>
</dbReference>
<feature type="region of interest" description="Disordered" evidence="5">
    <location>
        <begin position="407"/>
        <end position="454"/>
    </location>
</feature>
<dbReference type="InterPro" id="IPR024478">
    <property type="entry name" value="HlyB_4HB_MCP"/>
</dbReference>
<evidence type="ECO:0000256" key="2">
    <source>
        <dbReference type="ARBA" id="ARBA00029447"/>
    </source>
</evidence>
<evidence type="ECO:0000313" key="9">
    <source>
        <dbReference type="EMBL" id="MFC3703691.1"/>
    </source>
</evidence>
<feature type="compositionally biased region" description="Polar residues" evidence="5">
    <location>
        <begin position="408"/>
        <end position="420"/>
    </location>
</feature>
<evidence type="ECO:0000256" key="3">
    <source>
        <dbReference type="PROSITE-ProRule" id="PRU00284"/>
    </source>
</evidence>
<protein>
    <submittedName>
        <fullName evidence="9">Methyl-accepting chemotaxis protein</fullName>
    </submittedName>
</protein>
<accession>A0ABV7WWM9</accession>
<keyword evidence="3" id="KW-0807">Transducer</keyword>
<dbReference type="PANTHER" id="PTHR43531:SF11">
    <property type="entry name" value="METHYL-ACCEPTING CHEMOTAXIS PROTEIN 3"/>
    <property type="match status" value="1"/>
</dbReference>
<dbReference type="PANTHER" id="PTHR43531">
    <property type="entry name" value="PROTEIN ICFG"/>
    <property type="match status" value="1"/>
</dbReference>
<name>A0ABV7WWM9_9HYPH</name>
<dbReference type="SUPFAM" id="SSF58104">
    <property type="entry name" value="Methyl-accepting chemotaxis protein (MCP) signaling domain"/>
    <property type="match status" value="1"/>
</dbReference>
<proteinExistence type="inferred from homology"/>
<organism evidence="9 10">
    <name type="scientific">Devosia honganensis</name>
    <dbReference type="NCBI Taxonomy" id="1610527"/>
    <lineage>
        <taxon>Bacteria</taxon>
        <taxon>Pseudomonadati</taxon>
        <taxon>Pseudomonadota</taxon>
        <taxon>Alphaproteobacteria</taxon>
        <taxon>Hyphomicrobiales</taxon>
        <taxon>Devosiaceae</taxon>
        <taxon>Devosia</taxon>
    </lineage>
</organism>
<evidence type="ECO:0000313" key="10">
    <source>
        <dbReference type="Proteomes" id="UP001595613"/>
    </source>
</evidence>
<gene>
    <name evidence="9" type="ORF">ACFOOL_02835</name>
</gene>
<evidence type="ECO:0000256" key="4">
    <source>
        <dbReference type="SAM" id="Coils"/>
    </source>
</evidence>
<keyword evidence="6" id="KW-0812">Transmembrane</keyword>
<evidence type="ECO:0000256" key="5">
    <source>
        <dbReference type="SAM" id="MobiDB-lite"/>
    </source>
</evidence>
<feature type="domain" description="Methyl-accepting transducer" evidence="7">
    <location>
        <begin position="399"/>
        <end position="614"/>
    </location>
</feature>
<comment type="similarity">
    <text evidence="2">Belongs to the methyl-accepting chemotaxis (MCP) protein family.</text>
</comment>
<dbReference type="SMART" id="SM00283">
    <property type="entry name" value="MA"/>
    <property type="match status" value="1"/>
</dbReference>
<keyword evidence="1" id="KW-0145">Chemotaxis</keyword>
<dbReference type="PROSITE" id="PS50111">
    <property type="entry name" value="CHEMOTAXIS_TRANSDUC_2"/>
    <property type="match status" value="1"/>
</dbReference>
<dbReference type="Pfam" id="PF00015">
    <property type="entry name" value="MCPsignal"/>
    <property type="match status" value="1"/>
</dbReference>
<evidence type="ECO:0000259" key="8">
    <source>
        <dbReference type="PROSITE" id="PS50885"/>
    </source>
</evidence>
<dbReference type="InterPro" id="IPR004089">
    <property type="entry name" value="MCPsignal_dom"/>
</dbReference>
<dbReference type="SMART" id="SM00304">
    <property type="entry name" value="HAMP"/>
    <property type="match status" value="1"/>
</dbReference>